<reference evidence="1" key="2">
    <citation type="submission" date="2020-09" db="EMBL/GenBank/DDBJ databases">
        <authorList>
            <person name="Sun Q."/>
            <person name="Sedlacek I."/>
        </authorList>
    </citation>
    <scope>NUCLEOTIDE SEQUENCE</scope>
    <source>
        <strain evidence="1">CCM 8606</strain>
    </source>
</reference>
<accession>A0A8J3AKF4</accession>
<sequence length="166" mass="18498">MNLRLRKHCLEEEMKKNKFIALSLSFSLSCMVFPTVSLTSAYADTSTQYSTSVVTSQPPQESDYTYLKQERSIWTKIAKSAIRAALKSKGAVVAAAERYGGKEVAQQVSRHYDTISKAITPLLEWTEIPERAAYDAVYRALKEAKVPEGMASTVALVIRDVLSWAL</sequence>
<keyword evidence="2" id="KW-1185">Reference proteome</keyword>
<dbReference type="AlphaFoldDB" id="A0A8J3AKF4"/>
<dbReference type="Proteomes" id="UP000619536">
    <property type="component" value="Unassembled WGS sequence"/>
</dbReference>
<evidence type="ECO:0000313" key="1">
    <source>
        <dbReference type="EMBL" id="GGI15173.1"/>
    </source>
</evidence>
<protein>
    <submittedName>
        <fullName evidence="1">Uncharacterized protein</fullName>
    </submittedName>
</protein>
<comment type="caution">
    <text evidence="1">The sequence shown here is derived from an EMBL/GenBank/DDBJ whole genome shotgun (WGS) entry which is preliminary data.</text>
</comment>
<name>A0A8J3AKF4_9BIFI</name>
<evidence type="ECO:0000313" key="2">
    <source>
        <dbReference type="Proteomes" id="UP000619536"/>
    </source>
</evidence>
<dbReference type="PROSITE" id="PS51257">
    <property type="entry name" value="PROKAR_LIPOPROTEIN"/>
    <property type="match status" value="1"/>
</dbReference>
<reference evidence="1" key="1">
    <citation type="journal article" date="2014" name="Int. J. Syst. Evol. Microbiol.">
        <title>Complete genome sequence of Corynebacterium casei LMG S-19264T (=DSM 44701T), isolated from a smear-ripened cheese.</title>
        <authorList>
            <consortium name="US DOE Joint Genome Institute (JGI-PGF)"/>
            <person name="Walter F."/>
            <person name="Albersmeier A."/>
            <person name="Kalinowski J."/>
            <person name="Ruckert C."/>
        </authorList>
    </citation>
    <scope>NUCLEOTIDE SEQUENCE</scope>
    <source>
        <strain evidence="1">CCM 8606</strain>
    </source>
</reference>
<organism evidence="1 2">
    <name type="scientific">Galliscardovia ingluviei</name>
    <dbReference type="NCBI Taxonomy" id="1769422"/>
    <lineage>
        <taxon>Bacteria</taxon>
        <taxon>Bacillati</taxon>
        <taxon>Actinomycetota</taxon>
        <taxon>Actinomycetes</taxon>
        <taxon>Bifidobacteriales</taxon>
        <taxon>Bifidobacteriaceae</taxon>
        <taxon>Galliscardovia</taxon>
    </lineage>
</organism>
<gene>
    <name evidence="1" type="ORF">GCM10007377_14580</name>
</gene>
<dbReference type="EMBL" id="BMDH01000005">
    <property type="protein sequence ID" value="GGI15173.1"/>
    <property type="molecule type" value="Genomic_DNA"/>
</dbReference>
<proteinExistence type="predicted"/>